<dbReference type="InterPro" id="IPR025943">
    <property type="entry name" value="Sigma_54_int_dom_ATP-bd_2"/>
</dbReference>
<dbReference type="FunFam" id="3.40.50.2300:FF:000018">
    <property type="entry name" value="DNA-binding transcriptional regulator NtrC"/>
    <property type="match status" value="1"/>
</dbReference>
<dbReference type="Gene3D" id="1.10.10.60">
    <property type="entry name" value="Homeodomain-like"/>
    <property type="match status" value="1"/>
</dbReference>
<dbReference type="Proteomes" id="UP000814172">
    <property type="component" value="Unassembled WGS sequence"/>
</dbReference>
<dbReference type="InterPro" id="IPR027417">
    <property type="entry name" value="P-loop_NTPase"/>
</dbReference>
<keyword evidence="2" id="KW-0547">Nucleotide-binding</keyword>
<dbReference type="InterPro" id="IPR011006">
    <property type="entry name" value="CheY-like_superfamily"/>
</dbReference>
<dbReference type="GeneID" id="55540172"/>
<dbReference type="InterPro" id="IPR003593">
    <property type="entry name" value="AAA+_ATPase"/>
</dbReference>
<evidence type="ECO:0000256" key="1">
    <source>
        <dbReference type="ARBA" id="ARBA00022553"/>
    </source>
</evidence>
<dbReference type="SUPFAM" id="SSF52172">
    <property type="entry name" value="CheY-like"/>
    <property type="match status" value="1"/>
</dbReference>
<dbReference type="Pfam" id="PF00158">
    <property type="entry name" value="Sigma54_activat"/>
    <property type="match status" value="1"/>
</dbReference>
<evidence type="ECO:0000256" key="5">
    <source>
        <dbReference type="ARBA" id="ARBA00023015"/>
    </source>
</evidence>
<proteinExistence type="predicted"/>
<dbReference type="Pfam" id="PF00072">
    <property type="entry name" value="Response_reg"/>
    <property type="match status" value="1"/>
</dbReference>
<dbReference type="RefSeq" id="WP_092234543.1">
    <property type="nucleotide sequence ID" value="NZ_FNTR01000004.1"/>
</dbReference>
<dbReference type="GO" id="GO:0000160">
    <property type="term" value="P:phosphorelay signal transduction system"/>
    <property type="evidence" value="ECO:0007669"/>
    <property type="project" value="UniProtKB-KW"/>
</dbReference>
<evidence type="ECO:0000256" key="2">
    <source>
        <dbReference type="ARBA" id="ARBA00022741"/>
    </source>
</evidence>
<evidence type="ECO:0000256" key="8">
    <source>
        <dbReference type="PROSITE-ProRule" id="PRU00169"/>
    </source>
</evidence>
<keyword evidence="5" id="KW-0805">Transcription regulation</keyword>
<dbReference type="GO" id="GO:0043565">
    <property type="term" value="F:sequence-specific DNA binding"/>
    <property type="evidence" value="ECO:0007669"/>
    <property type="project" value="InterPro"/>
</dbReference>
<dbReference type="PROSITE" id="PS50045">
    <property type="entry name" value="SIGMA54_INTERACT_4"/>
    <property type="match status" value="1"/>
</dbReference>
<evidence type="ECO:0000313" key="12">
    <source>
        <dbReference type="Proteomes" id="UP000814172"/>
    </source>
</evidence>
<dbReference type="GO" id="GO:0006355">
    <property type="term" value="P:regulation of DNA-templated transcription"/>
    <property type="evidence" value="ECO:0007669"/>
    <property type="project" value="InterPro"/>
</dbReference>
<dbReference type="Gene3D" id="3.40.50.300">
    <property type="entry name" value="P-loop containing nucleotide triphosphate hydrolases"/>
    <property type="match status" value="1"/>
</dbReference>
<evidence type="ECO:0000256" key="7">
    <source>
        <dbReference type="ARBA" id="ARBA00023163"/>
    </source>
</evidence>
<reference evidence="11 12" key="1">
    <citation type="submission" date="2019-11" db="EMBL/GenBank/DDBJ databases">
        <title>Epiphytic Pseudomonas syringae from cherry orchards.</title>
        <authorList>
            <person name="Hulin M.T."/>
        </authorList>
    </citation>
    <scope>NUCLEOTIDE SEQUENCE [LARGE SCALE GENOMIC DNA]</scope>
    <source>
        <strain evidence="11 12">PA-6-9F</strain>
    </source>
</reference>
<feature type="domain" description="Response regulatory" evidence="10">
    <location>
        <begin position="4"/>
        <end position="118"/>
    </location>
</feature>
<dbReference type="PROSITE" id="PS00688">
    <property type="entry name" value="SIGMA54_INTERACT_3"/>
    <property type="match status" value="1"/>
</dbReference>
<dbReference type="InterPro" id="IPR009057">
    <property type="entry name" value="Homeodomain-like_sf"/>
</dbReference>
<dbReference type="InterPro" id="IPR001789">
    <property type="entry name" value="Sig_transdc_resp-reg_receiver"/>
</dbReference>
<feature type="modified residue" description="4-aspartylphosphate" evidence="8">
    <location>
        <position position="53"/>
    </location>
</feature>
<dbReference type="Gene3D" id="3.40.50.2300">
    <property type="match status" value="1"/>
</dbReference>
<keyword evidence="3" id="KW-0067">ATP-binding</keyword>
<sequence>MAIKVLLVEDDRALREALADTLLLAGHDYRAVGSAEEALGAVEQESFSLVVSDVNMPGMDGHQLLGLLRARQPQLPVLLMTAHGAVERAVDAMRQGAADYLVKPFEPKALIELVARHALGVVGAADSEGPIACEPASAQLLELAAKVARSDSTVLISGESGTGKEVLARYIHQQSHRASQPFIAINCAAIPDNMLEATLFGHEKGSFTGAIAAQAGKFEQADGGTILLDEISEMPLGLQAKLLRVLQEREVERVGARKPILLDIRVVATTNRDLAGEVAAGRFREDLFYRLSVFPLAWRPLRERPADIVPLAERLLNKHVNKMKHAQARLSAEAQACLISYPWPGNVRELDNAIQRALILQQGGLIQPQDFCLAVGAGTAPMPSLAPAPLQSAPAEAAGGLGDDLRRREFQMIIDTLRAERGRRKEAAERLGISPRTLRYKLAQMRDAGMDVEAFLFAS</sequence>
<dbReference type="PANTHER" id="PTHR32071">
    <property type="entry name" value="TRANSCRIPTIONAL REGULATORY PROTEIN"/>
    <property type="match status" value="1"/>
</dbReference>
<dbReference type="PRINTS" id="PR01590">
    <property type="entry name" value="HTHFIS"/>
</dbReference>
<dbReference type="SMART" id="SM00448">
    <property type="entry name" value="REC"/>
    <property type="match status" value="1"/>
</dbReference>
<evidence type="ECO:0000259" key="9">
    <source>
        <dbReference type="PROSITE" id="PS50045"/>
    </source>
</evidence>
<dbReference type="InterPro" id="IPR058031">
    <property type="entry name" value="AAA_lid_NorR"/>
</dbReference>
<dbReference type="PROSITE" id="PS50110">
    <property type="entry name" value="RESPONSE_REGULATORY"/>
    <property type="match status" value="1"/>
</dbReference>
<dbReference type="Pfam" id="PF25601">
    <property type="entry name" value="AAA_lid_14"/>
    <property type="match status" value="1"/>
</dbReference>
<gene>
    <name evidence="11" type="ORF">GIW75_27030</name>
</gene>
<comment type="caution">
    <text evidence="11">The sequence shown here is derived from an EMBL/GenBank/DDBJ whole genome shotgun (WGS) entry which is preliminary data.</text>
</comment>
<dbReference type="AlphaFoldDB" id="A0AAW5AD20"/>
<keyword evidence="7" id="KW-0804">Transcription</keyword>
<evidence type="ECO:0000256" key="3">
    <source>
        <dbReference type="ARBA" id="ARBA00022840"/>
    </source>
</evidence>
<dbReference type="InterPro" id="IPR002078">
    <property type="entry name" value="Sigma_54_int"/>
</dbReference>
<dbReference type="SMART" id="SM00382">
    <property type="entry name" value="AAA"/>
    <property type="match status" value="1"/>
</dbReference>
<feature type="domain" description="Sigma-54 factor interaction" evidence="9">
    <location>
        <begin position="130"/>
        <end position="359"/>
    </location>
</feature>
<dbReference type="InterPro" id="IPR025662">
    <property type="entry name" value="Sigma_54_int_dom_ATP-bd_1"/>
</dbReference>
<protein>
    <submittedName>
        <fullName evidence="11">Response regulator</fullName>
    </submittedName>
</protein>
<evidence type="ECO:0000256" key="4">
    <source>
        <dbReference type="ARBA" id="ARBA00023012"/>
    </source>
</evidence>
<evidence type="ECO:0000256" key="6">
    <source>
        <dbReference type="ARBA" id="ARBA00023125"/>
    </source>
</evidence>
<dbReference type="SUPFAM" id="SSF46689">
    <property type="entry name" value="Homeodomain-like"/>
    <property type="match status" value="1"/>
</dbReference>
<dbReference type="GO" id="GO:0005524">
    <property type="term" value="F:ATP binding"/>
    <property type="evidence" value="ECO:0007669"/>
    <property type="project" value="UniProtKB-KW"/>
</dbReference>
<organism evidence="11 12">
    <name type="scientific">Pseudomonas proteolytica</name>
    <dbReference type="NCBI Taxonomy" id="219574"/>
    <lineage>
        <taxon>Bacteria</taxon>
        <taxon>Pseudomonadati</taxon>
        <taxon>Pseudomonadota</taxon>
        <taxon>Gammaproteobacteria</taxon>
        <taxon>Pseudomonadales</taxon>
        <taxon>Pseudomonadaceae</taxon>
        <taxon>Pseudomonas</taxon>
    </lineage>
</organism>
<dbReference type="PANTHER" id="PTHR32071:SF21">
    <property type="entry name" value="TRANSCRIPTIONAL REGULATORY PROTEIN FLGR"/>
    <property type="match status" value="1"/>
</dbReference>
<keyword evidence="12" id="KW-1185">Reference proteome</keyword>
<dbReference type="PROSITE" id="PS00675">
    <property type="entry name" value="SIGMA54_INTERACT_1"/>
    <property type="match status" value="1"/>
</dbReference>
<dbReference type="InterPro" id="IPR002197">
    <property type="entry name" value="HTH_Fis"/>
</dbReference>
<dbReference type="EMBL" id="WKEW01000155">
    <property type="protein sequence ID" value="MCF5060591.1"/>
    <property type="molecule type" value="Genomic_DNA"/>
</dbReference>
<dbReference type="Gene3D" id="1.10.8.60">
    <property type="match status" value="1"/>
</dbReference>
<name>A0AAW5AD20_9PSED</name>
<dbReference type="CDD" id="cd00009">
    <property type="entry name" value="AAA"/>
    <property type="match status" value="1"/>
</dbReference>
<evidence type="ECO:0000259" key="10">
    <source>
        <dbReference type="PROSITE" id="PS50110"/>
    </source>
</evidence>
<accession>A0AAW5AD20</accession>
<keyword evidence="1 8" id="KW-0597">Phosphoprotein</keyword>
<dbReference type="InterPro" id="IPR025944">
    <property type="entry name" value="Sigma_54_int_dom_CS"/>
</dbReference>
<dbReference type="FunFam" id="3.40.50.300:FF:000006">
    <property type="entry name" value="DNA-binding transcriptional regulator NtrC"/>
    <property type="match status" value="1"/>
</dbReference>
<keyword evidence="4" id="KW-0902">Two-component regulatory system</keyword>
<dbReference type="PROSITE" id="PS00676">
    <property type="entry name" value="SIGMA54_INTERACT_2"/>
    <property type="match status" value="1"/>
</dbReference>
<dbReference type="Pfam" id="PF02954">
    <property type="entry name" value="HTH_8"/>
    <property type="match status" value="1"/>
</dbReference>
<dbReference type="SUPFAM" id="SSF52540">
    <property type="entry name" value="P-loop containing nucleoside triphosphate hydrolases"/>
    <property type="match status" value="1"/>
</dbReference>
<evidence type="ECO:0000313" key="11">
    <source>
        <dbReference type="EMBL" id="MCF5060591.1"/>
    </source>
</evidence>
<keyword evidence="6" id="KW-0238">DNA-binding</keyword>